<proteinExistence type="predicted"/>
<feature type="transmembrane region" description="Helical" evidence="2">
    <location>
        <begin position="13"/>
        <end position="35"/>
    </location>
</feature>
<sequence>MRRGRAGTVVVDAWVGVVAGIYVVVFSAVVMVCFWSAEEREWRALAAGAGPGRPSGQRLSLYELACIENRFGPGNILGVALVRMHAEQRLTLLGRGYDGYRFRVEDPHPRDEVEAVLLDLLAGGRGWLSTSFGPYDLSVPPWRALHERLVTDGLLRERGLPEGITAGSPRVTAWKSTRARAYRLRSRLLTGALVAGAVTAQLSELWLPLALYIAVLAVLPVLSSPAVRTQRAAATEAGKAAARTARAATTVSEEARALLAVALGGLSALPHLHPFVEPPRASSPPAASRTAERGEEPQRIINDPPGVGGLL</sequence>
<organism evidence="3 4">
    <name type="scientific">Streptomyces cinereoruber</name>
    <dbReference type="NCBI Taxonomy" id="67260"/>
    <lineage>
        <taxon>Bacteria</taxon>
        <taxon>Bacillati</taxon>
        <taxon>Actinomycetota</taxon>
        <taxon>Actinomycetes</taxon>
        <taxon>Kitasatosporales</taxon>
        <taxon>Streptomycetaceae</taxon>
        <taxon>Streptomyces</taxon>
    </lineage>
</organism>
<keyword evidence="2" id="KW-0472">Membrane</keyword>
<evidence type="ECO:0008006" key="5">
    <source>
        <dbReference type="Google" id="ProtNLM"/>
    </source>
</evidence>
<keyword evidence="2" id="KW-0812">Transmembrane</keyword>
<keyword evidence="4" id="KW-1185">Reference proteome</keyword>
<feature type="region of interest" description="Disordered" evidence="1">
    <location>
        <begin position="274"/>
        <end position="311"/>
    </location>
</feature>
<reference evidence="3 4" key="1">
    <citation type="submission" date="2017-09" db="EMBL/GenBank/DDBJ databases">
        <authorList>
            <person name="Lee N."/>
            <person name="Cho B.-K."/>
        </authorList>
    </citation>
    <scope>NUCLEOTIDE SEQUENCE [LARGE SCALE GENOMIC DNA]</scope>
    <source>
        <strain evidence="3 4">ATCC 19740</strain>
    </source>
</reference>
<keyword evidence="2" id="KW-1133">Transmembrane helix</keyword>
<dbReference type="Proteomes" id="UP000326029">
    <property type="component" value="Chromosome"/>
</dbReference>
<dbReference type="EMBL" id="CP023693">
    <property type="protein sequence ID" value="QEV31013.1"/>
    <property type="molecule type" value="Genomic_DNA"/>
</dbReference>
<evidence type="ECO:0000256" key="2">
    <source>
        <dbReference type="SAM" id="Phobius"/>
    </source>
</evidence>
<evidence type="ECO:0000313" key="3">
    <source>
        <dbReference type="EMBL" id="QEV31013.1"/>
    </source>
</evidence>
<evidence type="ECO:0000256" key="1">
    <source>
        <dbReference type="SAM" id="MobiDB-lite"/>
    </source>
</evidence>
<evidence type="ECO:0000313" key="4">
    <source>
        <dbReference type="Proteomes" id="UP000326029"/>
    </source>
</evidence>
<accession>A0ABX6B9D4</accession>
<protein>
    <recommendedName>
        <fullName evidence="5">TIGR04222 domain-containing membrane protein</fullName>
    </recommendedName>
</protein>
<name>A0ABX6B9D4_9ACTN</name>
<feature type="compositionally biased region" description="Low complexity" evidence="1">
    <location>
        <begin position="278"/>
        <end position="289"/>
    </location>
</feature>
<gene>
    <name evidence="3" type="ORF">CP977_01480</name>
</gene>